<accession>A0AAE0XHL5</accession>
<dbReference type="SUPFAM" id="SSF56112">
    <property type="entry name" value="Protein kinase-like (PK-like)"/>
    <property type="match status" value="1"/>
</dbReference>
<dbReference type="Proteomes" id="UP001270362">
    <property type="component" value="Unassembled WGS sequence"/>
</dbReference>
<evidence type="ECO:0000256" key="4">
    <source>
        <dbReference type="ARBA" id="ARBA00022840"/>
    </source>
</evidence>
<dbReference type="InterPro" id="IPR000719">
    <property type="entry name" value="Prot_kinase_dom"/>
</dbReference>
<name>A0AAE0XHL5_9PEZI</name>
<organism evidence="7 8">
    <name type="scientific">Podospora appendiculata</name>
    <dbReference type="NCBI Taxonomy" id="314037"/>
    <lineage>
        <taxon>Eukaryota</taxon>
        <taxon>Fungi</taxon>
        <taxon>Dikarya</taxon>
        <taxon>Ascomycota</taxon>
        <taxon>Pezizomycotina</taxon>
        <taxon>Sordariomycetes</taxon>
        <taxon>Sordariomycetidae</taxon>
        <taxon>Sordariales</taxon>
        <taxon>Podosporaceae</taxon>
        <taxon>Podospora</taxon>
    </lineage>
</organism>
<evidence type="ECO:0000256" key="1">
    <source>
        <dbReference type="ARBA" id="ARBA00022679"/>
    </source>
</evidence>
<dbReference type="AlphaFoldDB" id="A0AAE0XHL5"/>
<dbReference type="PROSITE" id="PS00108">
    <property type="entry name" value="PROTEIN_KINASE_ST"/>
    <property type="match status" value="1"/>
</dbReference>
<dbReference type="PROSITE" id="PS50011">
    <property type="entry name" value="PROTEIN_KINASE_DOM"/>
    <property type="match status" value="1"/>
</dbReference>
<evidence type="ECO:0000313" key="7">
    <source>
        <dbReference type="EMBL" id="KAK3693127.1"/>
    </source>
</evidence>
<keyword evidence="4" id="KW-0067">ATP-binding</keyword>
<protein>
    <submittedName>
        <fullName evidence="7">Kinase-like domain-containing protein</fullName>
    </submittedName>
</protein>
<dbReference type="Gene3D" id="1.10.510.10">
    <property type="entry name" value="Transferase(Phosphotransferase) domain 1"/>
    <property type="match status" value="1"/>
</dbReference>
<keyword evidence="8" id="KW-1185">Reference proteome</keyword>
<comment type="similarity">
    <text evidence="5">Belongs to the protein kinase superfamily. Ser/Thr protein kinase family. GCN2 subfamily.</text>
</comment>
<evidence type="ECO:0000256" key="3">
    <source>
        <dbReference type="ARBA" id="ARBA00022777"/>
    </source>
</evidence>
<dbReference type="InterPro" id="IPR050339">
    <property type="entry name" value="CC_SR_Kinase"/>
</dbReference>
<feature type="domain" description="Protein kinase" evidence="6">
    <location>
        <begin position="1"/>
        <end position="244"/>
    </location>
</feature>
<gene>
    <name evidence="7" type="ORF">B0T22DRAFT_34155</name>
</gene>
<reference evidence="7" key="1">
    <citation type="journal article" date="2023" name="Mol. Phylogenet. Evol.">
        <title>Genome-scale phylogeny and comparative genomics of the fungal order Sordariales.</title>
        <authorList>
            <person name="Hensen N."/>
            <person name="Bonometti L."/>
            <person name="Westerberg I."/>
            <person name="Brannstrom I.O."/>
            <person name="Guillou S."/>
            <person name="Cros-Aarteil S."/>
            <person name="Calhoun S."/>
            <person name="Haridas S."/>
            <person name="Kuo A."/>
            <person name="Mondo S."/>
            <person name="Pangilinan J."/>
            <person name="Riley R."/>
            <person name="LaButti K."/>
            <person name="Andreopoulos B."/>
            <person name="Lipzen A."/>
            <person name="Chen C."/>
            <person name="Yan M."/>
            <person name="Daum C."/>
            <person name="Ng V."/>
            <person name="Clum A."/>
            <person name="Steindorff A."/>
            <person name="Ohm R.A."/>
            <person name="Martin F."/>
            <person name="Silar P."/>
            <person name="Natvig D.O."/>
            <person name="Lalanne C."/>
            <person name="Gautier V."/>
            <person name="Ament-Velasquez S.L."/>
            <person name="Kruys A."/>
            <person name="Hutchinson M.I."/>
            <person name="Powell A.J."/>
            <person name="Barry K."/>
            <person name="Miller A.N."/>
            <person name="Grigoriev I.V."/>
            <person name="Debuchy R."/>
            <person name="Gladieux P."/>
            <person name="Hiltunen Thoren M."/>
            <person name="Johannesson H."/>
        </authorList>
    </citation>
    <scope>NUCLEOTIDE SEQUENCE</scope>
    <source>
        <strain evidence="7">CBS 314.62</strain>
    </source>
</reference>
<comment type="caution">
    <text evidence="7">The sequence shown here is derived from an EMBL/GenBank/DDBJ whole genome shotgun (WGS) entry which is preliminary data.</text>
</comment>
<dbReference type="Pfam" id="PF00069">
    <property type="entry name" value="Pkinase"/>
    <property type="match status" value="1"/>
</dbReference>
<dbReference type="GO" id="GO:0110031">
    <property type="term" value="P:negative regulation of G2/MI transition of meiotic cell cycle"/>
    <property type="evidence" value="ECO:0007669"/>
    <property type="project" value="TreeGrafter"/>
</dbReference>
<dbReference type="GO" id="GO:0004672">
    <property type="term" value="F:protein kinase activity"/>
    <property type="evidence" value="ECO:0007669"/>
    <property type="project" value="InterPro"/>
</dbReference>
<keyword evidence="2" id="KW-0547">Nucleotide-binding</keyword>
<dbReference type="GO" id="GO:0005634">
    <property type="term" value="C:nucleus"/>
    <property type="evidence" value="ECO:0007669"/>
    <property type="project" value="TreeGrafter"/>
</dbReference>
<dbReference type="EMBL" id="JAULSO010000001">
    <property type="protein sequence ID" value="KAK3693127.1"/>
    <property type="molecule type" value="Genomic_DNA"/>
</dbReference>
<evidence type="ECO:0000256" key="5">
    <source>
        <dbReference type="ARBA" id="ARBA00037982"/>
    </source>
</evidence>
<dbReference type="SMART" id="SM00220">
    <property type="entry name" value="S_TKc"/>
    <property type="match status" value="1"/>
</dbReference>
<evidence type="ECO:0000313" key="8">
    <source>
        <dbReference type="Proteomes" id="UP001270362"/>
    </source>
</evidence>
<sequence length="244" mass="27249">MLAASTRCMWPMTRQHPTSTRKWTDRCISRGTAKCWNKELRNLELLGGTEGIVRLVAAVVSKHPYQTRTGLNRETSNAEKVVRGILLEYHPNGTLQDALRSPKSVHMDARWQAWGLQIARALARLHQNGITHMDLKLANIVVTADWNAVLIDISGIGGVTREWLSPEFHDEGDPLSWDMEARKSNDVWALGKILTAMADVSCVEEESQLLRRIAQSALQTSSSRRISLGDIITKLSTQPASCIE</sequence>
<dbReference type="PANTHER" id="PTHR11042">
    <property type="entry name" value="EUKARYOTIC TRANSLATION INITIATION FACTOR 2-ALPHA KINASE EIF2-ALPHA KINASE -RELATED"/>
    <property type="match status" value="1"/>
</dbReference>
<dbReference type="PANTHER" id="PTHR11042:SF190">
    <property type="entry name" value="MITOSIS INHIBITOR PROTEIN KINASE MIK1"/>
    <property type="match status" value="1"/>
</dbReference>
<evidence type="ECO:0000259" key="6">
    <source>
        <dbReference type="PROSITE" id="PS50011"/>
    </source>
</evidence>
<dbReference type="GO" id="GO:0005524">
    <property type="term" value="F:ATP binding"/>
    <property type="evidence" value="ECO:0007669"/>
    <property type="project" value="UniProtKB-KW"/>
</dbReference>
<dbReference type="InterPro" id="IPR011009">
    <property type="entry name" value="Kinase-like_dom_sf"/>
</dbReference>
<dbReference type="GO" id="GO:0005737">
    <property type="term" value="C:cytoplasm"/>
    <property type="evidence" value="ECO:0007669"/>
    <property type="project" value="TreeGrafter"/>
</dbReference>
<dbReference type="InterPro" id="IPR008271">
    <property type="entry name" value="Ser/Thr_kinase_AS"/>
</dbReference>
<evidence type="ECO:0000256" key="2">
    <source>
        <dbReference type="ARBA" id="ARBA00022741"/>
    </source>
</evidence>
<proteinExistence type="inferred from homology"/>
<reference evidence="7" key="2">
    <citation type="submission" date="2023-06" db="EMBL/GenBank/DDBJ databases">
        <authorList>
            <consortium name="Lawrence Berkeley National Laboratory"/>
            <person name="Haridas S."/>
            <person name="Hensen N."/>
            <person name="Bonometti L."/>
            <person name="Westerberg I."/>
            <person name="Brannstrom I.O."/>
            <person name="Guillou S."/>
            <person name="Cros-Aarteil S."/>
            <person name="Calhoun S."/>
            <person name="Kuo A."/>
            <person name="Mondo S."/>
            <person name="Pangilinan J."/>
            <person name="Riley R."/>
            <person name="Labutti K."/>
            <person name="Andreopoulos B."/>
            <person name="Lipzen A."/>
            <person name="Chen C."/>
            <person name="Yanf M."/>
            <person name="Daum C."/>
            <person name="Ng V."/>
            <person name="Clum A."/>
            <person name="Steindorff A."/>
            <person name="Ohm R."/>
            <person name="Martin F."/>
            <person name="Silar P."/>
            <person name="Natvig D."/>
            <person name="Lalanne C."/>
            <person name="Gautier V."/>
            <person name="Ament-Velasquez S.L."/>
            <person name="Kruys A."/>
            <person name="Hutchinson M.I."/>
            <person name="Powell A.J."/>
            <person name="Barry K."/>
            <person name="Miller A.N."/>
            <person name="Grigoriev I.V."/>
            <person name="Debuchy R."/>
            <person name="Gladieux P."/>
            <person name="Thoren M.H."/>
            <person name="Johannesson H."/>
        </authorList>
    </citation>
    <scope>NUCLEOTIDE SEQUENCE</scope>
    <source>
        <strain evidence="7">CBS 314.62</strain>
    </source>
</reference>
<keyword evidence="1" id="KW-0808">Transferase</keyword>
<keyword evidence="3 7" id="KW-0418">Kinase</keyword>